<evidence type="ECO:0000313" key="2">
    <source>
        <dbReference type="Proteomes" id="UP001153678"/>
    </source>
</evidence>
<comment type="caution">
    <text evidence="1">The sequence shown here is derived from an EMBL/GenBank/DDBJ whole genome shotgun (WGS) entry which is preliminary data.</text>
</comment>
<dbReference type="OrthoDB" id="6359816at2759"/>
<dbReference type="AlphaFoldDB" id="A0A9W4WRQ1"/>
<dbReference type="Proteomes" id="UP001153678">
    <property type="component" value="Unassembled WGS sequence"/>
</dbReference>
<gene>
    <name evidence="1" type="ORF">FWILDA_LOCUS2901</name>
</gene>
<proteinExistence type="predicted"/>
<evidence type="ECO:0000313" key="1">
    <source>
        <dbReference type="EMBL" id="CAI2167096.1"/>
    </source>
</evidence>
<sequence>MEYELLYYIILWAANKISEEALLFYNSYLPSLEIIEKFITTNVKEWDINFLSNTEESHAKYRSTMLLMTSSLLNYVDLEQIHPSIISDIIEPLDGIVDSNILLNKYRKKALLAEKYSNIMYFSGMVEHVVLKCALIITVLILPSRVPHHMNGLELHYQ</sequence>
<dbReference type="EMBL" id="CAMKVN010000360">
    <property type="protein sequence ID" value="CAI2167096.1"/>
    <property type="molecule type" value="Genomic_DNA"/>
</dbReference>
<organism evidence="1 2">
    <name type="scientific">Funneliformis geosporum</name>
    <dbReference type="NCBI Taxonomy" id="1117311"/>
    <lineage>
        <taxon>Eukaryota</taxon>
        <taxon>Fungi</taxon>
        <taxon>Fungi incertae sedis</taxon>
        <taxon>Mucoromycota</taxon>
        <taxon>Glomeromycotina</taxon>
        <taxon>Glomeromycetes</taxon>
        <taxon>Glomerales</taxon>
        <taxon>Glomeraceae</taxon>
        <taxon>Funneliformis</taxon>
    </lineage>
</organism>
<accession>A0A9W4WRQ1</accession>
<keyword evidence="2" id="KW-1185">Reference proteome</keyword>
<reference evidence="1" key="1">
    <citation type="submission" date="2022-08" db="EMBL/GenBank/DDBJ databases">
        <authorList>
            <person name="Kallberg Y."/>
            <person name="Tangrot J."/>
            <person name="Rosling A."/>
        </authorList>
    </citation>
    <scope>NUCLEOTIDE SEQUENCE</scope>
    <source>
        <strain evidence="1">Wild A</strain>
    </source>
</reference>
<name>A0A9W4WRQ1_9GLOM</name>
<protein>
    <submittedName>
        <fullName evidence="1">4378_t:CDS:1</fullName>
    </submittedName>
</protein>